<reference evidence="2" key="1">
    <citation type="submission" date="2024-07" db="EMBL/GenBank/DDBJ databases">
        <title>Two chromosome-level genome assemblies of Korean endemic species Abeliophyllum distichum and Forsythia ovata (Oleaceae).</title>
        <authorList>
            <person name="Jang H."/>
        </authorList>
    </citation>
    <scope>NUCLEOTIDE SEQUENCE [LARGE SCALE GENOMIC DNA]</scope>
</reference>
<keyword evidence="2" id="KW-1185">Reference proteome</keyword>
<dbReference type="EMBL" id="JBFOLJ010000129">
    <property type="protein sequence ID" value="KAL2455226.1"/>
    <property type="molecule type" value="Genomic_DNA"/>
</dbReference>
<protein>
    <submittedName>
        <fullName evidence="1">Uncharacterized protein</fullName>
    </submittedName>
</protein>
<organism evidence="1 2">
    <name type="scientific">Forsythia ovata</name>
    <dbReference type="NCBI Taxonomy" id="205694"/>
    <lineage>
        <taxon>Eukaryota</taxon>
        <taxon>Viridiplantae</taxon>
        <taxon>Streptophyta</taxon>
        <taxon>Embryophyta</taxon>
        <taxon>Tracheophyta</taxon>
        <taxon>Spermatophyta</taxon>
        <taxon>Magnoliopsida</taxon>
        <taxon>eudicotyledons</taxon>
        <taxon>Gunneridae</taxon>
        <taxon>Pentapetalae</taxon>
        <taxon>asterids</taxon>
        <taxon>lamiids</taxon>
        <taxon>Lamiales</taxon>
        <taxon>Oleaceae</taxon>
        <taxon>Forsythieae</taxon>
        <taxon>Forsythia</taxon>
    </lineage>
</organism>
<gene>
    <name evidence="1" type="ORF">Fot_57713</name>
</gene>
<proteinExistence type="predicted"/>
<sequence length="191" mass="21411">MAEAESQIAILTKKLDNALNAQNIASEALEATNGKNRQLAAEATARKDEISKLKSDLEACLKEKMWVETVRDAVMAEMEDLAKKLQDADANFVANFHLTEAYTSFFNYFASVRQQEVINALRTEHLDLDLSSLEAKFPPMDITDPLMSSLGLFCKKSSGEAPMYLFCLLVKSFLRHQLFSLICSKIVTKHI</sequence>
<name>A0ABD1NUH6_9LAMI</name>
<dbReference type="Proteomes" id="UP001604277">
    <property type="component" value="Unassembled WGS sequence"/>
</dbReference>
<dbReference type="AlphaFoldDB" id="A0ABD1NUH6"/>
<accession>A0ABD1NUH6</accession>
<evidence type="ECO:0000313" key="2">
    <source>
        <dbReference type="Proteomes" id="UP001604277"/>
    </source>
</evidence>
<evidence type="ECO:0000313" key="1">
    <source>
        <dbReference type="EMBL" id="KAL2455226.1"/>
    </source>
</evidence>
<comment type="caution">
    <text evidence="1">The sequence shown here is derived from an EMBL/GenBank/DDBJ whole genome shotgun (WGS) entry which is preliminary data.</text>
</comment>